<dbReference type="InterPro" id="IPR052263">
    <property type="entry name" value="GPI_Anchor_Biosynth"/>
</dbReference>
<accession>A0A423W7L4</accession>
<evidence type="ECO:0000256" key="2">
    <source>
        <dbReference type="ARBA" id="ARBA00022692"/>
    </source>
</evidence>
<evidence type="ECO:0000256" key="1">
    <source>
        <dbReference type="ARBA" id="ARBA00004141"/>
    </source>
</evidence>
<comment type="caution">
    <text evidence="8">The sequence shown here is derived from an EMBL/GenBank/DDBJ whole genome shotgun (WGS) entry which is preliminary data.</text>
</comment>
<dbReference type="OrthoDB" id="690928at2759"/>
<dbReference type="Pfam" id="PF08510">
    <property type="entry name" value="PIG-P"/>
    <property type="match status" value="1"/>
</dbReference>
<organism evidence="8 9">
    <name type="scientific">Cytospora chrysosperma</name>
    <name type="common">Cytospora canker fungus</name>
    <name type="synonym">Sphaeria chrysosperma</name>
    <dbReference type="NCBI Taxonomy" id="252740"/>
    <lineage>
        <taxon>Eukaryota</taxon>
        <taxon>Fungi</taxon>
        <taxon>Dikarya</taxon>
        <taxon>Ascomycota</taxon>
        <taxon>Pezizomycotina</taxon>
        <taxon>Sordariomycetes</taxon>
        <taxon>Sordariomycetidae</taxon>
        <taxon>Diaporthales</taxon>
        <taxon>Cytosporaceae</taxon>
        <taxon>Cytospora</taxon>
    </lineage>
</organism>
<dbReference type="EMBL" id="LJZO01000011">
    <property type="protein sequence ID" value="ROV99274.1"/>
    <property type="molecule type" value="Genomic_DNA"/>
</dbReference>
<feature type="compositionally biased region" description="Low complexity" evidence="5">
    <location>
        <begin position="72"/>
        <end position="85"/>
    </location>
</feature>
<feature type="transmembrane region" description="Helical" evidence="6">
    <location>
        <begin position="111"/>
        <end position="130"/>
    </location>
</feature>
<dbReference type="PANTHER" id="PTHR46346">
    <property type="entry name" value="PHOSPHATIDYLINOSITOL N-ACETYLGLUCOSAMINYLTRANSFERASE SUBUNIT P"/>
    <property type="match status" value="1"/>
</dbReference>
<feature type="domain" description="PIG-P" evidence="7">
    <location>
        <begin position="108"/>
        <end position="279"/>
    </location>
</feature>
<evidence type="ECO:0000256" key="5">
    <source>
        <dbReference type="SAM" id="MobiDB-lite"/>
    </source>
</evidence>
<dbReference type="GO" id="GO:0006506">
    <property type="term" value="P:GPI anchor biosynthetic process"/>
    <property type="evidence" value="ECO:0007669"/>
    <property type="project" value="TreeGrafter"/>
</dbReference>
<evidence type="ECO:0000256" key="6">
    <source>
        <dbReference type="SAM" id="Phobius"/>
    </source>
</evidence>
<dbReference type="GO" id="GO:0005783">
    <property type="term" value="C:endoplasmic reticulum"/>
    <property type="evidence" value="ECO:0007669"/>
    <property type="project" value="TreeGrafter"/>
</dbReference>
<feature type="transmembrane region" description="Helical" evidence="6">
    <location>
        <begin position="150"/>
        <end position="173"/>
    </location>
</feature>
<evidence type="ECO:0000256" key="3">
    <source>
        <dbReference type="ARBA" id="ARBA00022989"/>
    </source>
</evidence>
<dbReference type="Proteomes" id="UP000284375">
    <property type="component" value="Unassembled WGS sequence"/>
</dbReference>
<comment type="subcellular location">
    <subcellularLocation>
        <location evidence="1">Membrane</location>
        <topology evidence="1">Multi-pass membrane protein</topology>
    </subcellularLocation>
</comment>
<dbReference type="STRING" id="252740.A0A423W7L4"/>
<feature type="compositionally biased region" description="Acidic residues" evidence="5">
    <location>
        <begin position="1"/>
        <end position="38"/>
    </location>
</feature>
<reference evidence="8 9" key="1">
    <citation type="submission" date="2015-09" db="EMBL/GenBank/DDBJ databases">
        <title>Host preference determinants of Valsa canker pathogens revealed by comparative genomics.</title>
        <authorList>
            <person name="Yin Z."/>
            <person name="Huang L."/>
        </authorList>
    </citation>
    <scope>NUCLEOTIDE SEQUENCE [LARGE SCALE GENOMIC DNA]</scope>
    <source>
        <strain evidence="8 9">YSFL</strain>
    </source>
</reference>
<feature type="compositionally biased region" description="Basic residues" evidence="5">
    <location>
        <begin position="229"/>
        <end position="239"/>
    </location>
</feature>
<protein>
    <recommendedName>
        <fullName evidence="7">PIG-P domain-containing protein</fullName>
    </recommendedName>
</protein>
<gene>
    <name evidence="8" type="ORF">VSDG_03847</name>
</gene>
<sequence>MSLSSEEEEEGHFPSDGEDENDDDLPSDLDDDLDDDDERFGPAHPPPTQSQMLSFGPPYYGRPPTPLPPSPSLTSLLRPSRPTTPDASDDEGLNSAEPVPRASPKVPTYEYYGFVLYLFSSLVFLIYLLWSYLPSPFLHVLGIYYYPNRWWSLAIPSFLVMLLVYIYVALALYNTEYLTLPLDSLETIVDDAGKIAVVDGRGRIVTSEERRRNLEREREREELRGQRGGYHHNNHHQRKSSGNGNAFFRERGVDWGECWNEGTDAVMDVPLAGVCEVLYGGANPEDGDVSCIG</sequence>
<feature type="compositionally biased region" description="Pro residues" evidence="5">
    <location>
        <begin position="60"/>
        <end position="71"/>
    </location>
</feature>
<feature type="region of interest" description="Disordered" evidence="5">
    <location>
        <begin position="1"/>
        <end position="100"/>
    </location>
</feature>
<evidence type="ECO:0000313" key="9">
    <source>
        <dbReference type="Proteomes" id="UP000284375"/>
    </source>
</evidence>
<name>A0A423W7L4_CYTCH</name>
<evidence type="ECO:0000259" key="7">
    <source>
        <dbReference type="Pfam" id="PF08510"/>
    </source>
</evidence>
<dbReference type="GO" id="GO:0016020">
    <property type="term" value="C:membrane"/>
    <property type="evidence" value="ECO:0007669"/>
    <property type="project" value="UniProtKB-SubCell"/>
</dbReference>
<keyword evidence="4 6" id="KW-0472">Membrane</keyword>
<keyword evidence="2 6" id="KW-0812">Transmembrane</keyword>
<evidence type="ECO:0000256" key="4">
    <source>
        <dbReference type="ARBA" id="ARBA00023136"/>
    </source>
</evidence>
<evidence type="ECO:0000313" key="8">
    <source>
        <dbReference type="EMBL" id="ROV99274.1"/>
    </source>
</evidence>
<keyword evidence="3 6" id="KW-1133">Transmembrane helix</keyword>
<dbReference type="InterPro" id="IPR013717">
    <property type="entry name" value="PIG-P"/>
</dbReference>
<feature type="region of interest" description="Disordered" evidence="5">
    <location>
        <begin position="215"/>
        <end position="245"/>
    </location>
</feature>
<proteinExistence type="predicted"/>
<dbReference type="AlphaFoldDB" id="A0A423W7L4"/>
<keyword evidence="9" id="KW-1185">Reference proteome</keyword>
<feature type="compositionally biased region" description="Basic and acidic residues" evidence="5">
    <location>
        <begin position="215"/>
        <end position="225"/>
    </location>
</feature>
<dbReference type="PANTHER" id="PTHR46346:SF1">
    <property type="entry name" value="PHOSPHATIDYLINOSITOL N-ACETYLGLUCOSAMINYLTRANSFERASE SUBUNIT P"/>
    <property type="match status" value="1"/>
</dbReference>